<evidence type="ECO:0000313" key="2">
    <source>
        <dbReference type="EMBL" id="KAG9486598.1"/>
    </source>
</evidence>
<feature type="region of interest" description="Disordered" evidence="1">
    <location>
        <begin position="38"/>
        <end position="61"/>
    </location>
</feature>
<proteinExistence type="predicted"/>
<dbReference type="EMBL" id="WNTK01000003">
    <property type="protein sequence ID" value="KAG9486598.1"/>
    <property type="molecule type" value="Genomic_DNA"/>
</dbReference>
<organism evidence="2 3">
    <name type="scientific">Eleutherodactylus coqui</name>
    <name type="common">Puerto Rican coqui</name>
    <dbReference type="NCBI Taxonomy" id="57060"/>
    <lineage>
        <taxon>Eukaryota</taxon>
        <taxon>Metazoa</taxon>
        <taxon>Chordata</taxon>
        <taxon>Craniata</taxon>
        <taxon>Vertebrata</taxon>
        <taxon>Euteleostomi</taxon>
        <taxon>Amphibia</taxon>
        <taxon>Batrachia</taxon>
        <taxon>Anura</taxon>
        <taxon>Neobatrachia</taxon>
        <taxon>Hyloidea</taxon>
        <taxon>Eleutherodactylidae</taxon>
        <taxon>Eleutherodactylinae</taxon>
        <taxon>Eleutherodactylus</taxon>
        <taxon>Eleutherodactylus</taxon>
    </lineage>
</organism>
<evidence type="ECO:0000313" key="3">
    <source>
        <dbReference type="Proteomes" id="UP000770717"/>
    </source>
</evidence>
<sequence>MATGLAEEEREGVAGKAEQLQTLETNETIHLNLIFHNAIPPPPPADSRLTQRARAKGHKVRGGLWNALWRGGAGPRRTVHVPGTPE</sequence>
<keyword evidence="3" id="KW-1185">Reference proteome</keyword>
<gene>
    <name evidence="2" type="ORF">GDO78_006788</name>
</gene>
<dbReference type="Proteomes" id="UP000770717">
    <property type="component" value="Unassembled WGS sequence"/>
</dbReference>
<dbReference type="AlphaFoldDB" id="A0A8J6FF46"/>
<reference evidence="2" key="1">
    <citation type="thesis" date="2020" institute="ProQuest LLC" country="789 East Eisenhower Parkway, Ann Arbor, MI, USA">
        <title>Comparative Genomics and Chromosome Evolution.</title>
        <authorList>
            <person name="Mudd A.B."/>
        </authorList>
    </citation>
    <scope>NUCLEOTIDE SEQUENCE</scope>
    <source>
        <strain evidence="2">HN-11 Male</strain>
        <tissue evidence="2">Kidney and liver</tissue>
    </source>
</reference>
<comment type="caution">
    <text evidence="2">The sequence shown here is derived from an EMBL/GenBank/DDBJ whole genome shotgun (WGS) entry which is preliminary data.</text>
</comment>
<feature type="compositionally biased region" description="Basic residues" evidence="1">
    <location>
        <begin position="51"/>
        <end position="61"/>
    </location>
</feature>
<evidence type="ECO:0000256" key="1">
    <source>
        <dbReference type="SAM" id="MobiDB-lite"/>
    </source>
</evidence>
<feature type="region of interest" description="Disordered" evidence="1">
    <location>
        <begin position="67"/>
        <end position="86"/>
    </location>
</feature>
<protein>
    <submittedName>
        <fullName evidence="2">Uncharacterized protein</fullName>
    </submittedName>
</protein>
<name>A0A8J6FF46_ELECQ</name>
<accession>A0A8J6FF46</accession>